<proteinExistence type="predicted"/>
<dbReference type="KEGG" id="nav:JQS30_04005"/>
<reference evidence="2" key="1">
    <citation type="submission" date="2021-02" db="EMBL/GenBank/DDBJ databases">
        <title>Natronoglycomyces albus gen. nov., sp. nov, a haloalkaliphilic actinobacterium from a soda solonchak soil.</title>
        <authorList>
            <person name="Sorokin D.Y."/>
            <person name="Khijniak T.V."/>
            <person name="Zakharycheva A.P."/>
            <person name="Boueva O.V."/>
            <person name="Ariskina E.V."/>
            <person name="Hahnke R.L."/>
            <person name="Bunk B."/>
            <person name="Sproer C."/>
            <person name="Schumann P."/>
            <person name="Evtushenko L.I."/>
            <person name="Kublanov I.V."/>
        </authorList>
    </citation>
    <scope>NUCLEOTIDE SEQUENCE</scope>
    <source>
        <strain evidence="2">DSM 106290</strain>
    </source>
</reference>
<protein>
    <submittedName>
        <fullName evidence="2">Uncharacterized protein</fullName>
    </submittedName>
</protein>
<evidence type="ECO:0000313" key="2">
    <source>
        <dbReference type="EMBL" id="QSB06091.1"/>
    </source>
</evidence>
<evidence type="ECO:0000256" key="1">
    <source>
        <dbReference type="SAM" id="MobiDB-lite"/>
    </source>
</evidence>
<evidence type="ECO:0000313" key="3">
    <source>
        <dbReference type="Proteomes" id="UP000662939"/>
    </source>
</evidence>
<dbReference type="Proteomes" id="UP000662939">
    <property type="component" value="Chromosome"/>
</dbReference>
<keyword evidence="3" id="KW-1185">Reference proteome</keyword>
<name>A0A895XK10_9ACTN</name>
<feature type="region of interest" description="Disordered" evidence="1">
    <location>
        <begin position="126"/>
        <end position="184"/>
    </location>
</feature>
<dbReference type="EMBL" id="CP070496">
    <property type="protein sequence ID" value="QSB06091.1"/>
    <property type="molecule type" value="Genomic_DNA"/>
</dbReference>
<accession>A0A895XK10</accession>
<organism evidence="2 3">
    <name type="scientific">Natronoglycomyces albus</name>
    <dbReference type="NCBI Taxonomy" id="2811108"/>
    <lineage>
        <taxon>Bacteria</taxon>
        <taxon>Bacillati</taxon>
        <taxon>Actinomycetota</taxon>
        <taxon>Actinomycetes</taxon>
        <taxon>Glycomycetales</taxon>
        <taxon>Glycomycetaceae</taxon>
        <taxon>Natronoglycomyces</taxon>
    </lineage>
</organism>
<feature type="compositionally biased region" description="Basic and acidic residues" evidence="1">
    <location>
        <begin position="168"/>
        <end position="181"/>
    </location>
</feature>
<dbReference type="AlphaFoldDB" id="A0A895XK10"/>
<gene>
    <name evidence="2" type="ORF">JQS30_04005</name>
</gene>
<sequence length="213" mass="23293">MTKWILRLWETMISRAVARLGLYPAEDDTAESSPSDVEGQEAGLDPKRAAIEAFFLGTSCGPTGFENNVLADGHDGRGQRPPVLGESTNEAARPIISTDQEMEPRPGGSVDHDLIDRVINRVIRAQSLPDRPARESPPGHIDEADASPSGIARSWPVCEPGYPPIQDARIRRQGDTEERPESISSVVRHRACPFATVARRRRGLRGTALPFVL</sequence>
<dbReference type="RefSeq" id="WP_213172102.1">
    <property type="nucleotide sequence ID" value="NZ_CP070496.1"/>
</dbReference>